<evidence type="ECO:0000256" key="1">
    <source>
        <dbReference type="SAM" id="MobiDB-lite"/>
    </source>
</evidence>
<accession>A0A915B3B6</accession>
<protein>
    <submittedName>
        <fullName evidence="3">Cyclic nucleotide-binding domain-containing protein</fullName>
    </submittedName>
</protein>
<proteinExistence type="predicted"/>
<feature type="region of interest" description="Disordered" evidence="1">
    <location>
        <begin position="1"/>
        <end position="65"/>
    </location>
</feature>
<feature type="compositionally biased region" description="Polar residues" evidence="1">
    <location>
        <begin position="18"/>
        <end position="44"/>
    </location>
</feature>
<evidence type="ECO:0000313" key="2">
    <source>
        <dbReference type="Proteomes" id="UP000887569"/>
    </source>
</evidence>
<sequence length="151" mass="17463">IVRTAASERETECGLAEQTKSAHGSWSSQPASSNDKHQCPSQNSHKVRHISWPRRGGPHQLHAQTKRCRQRGANQQCGRCYRWGPTSCRSTNYNQQGSIIVPSYTIRRLRRFGIGLFYFWSSTLPFLRLTSPPFYSERIALEKRASRNRWK</sequence>
<dbReference type="WBParaSite" id="PgR025_g034_t06">
    <property type="protein sequence ID" value="PgR025_g034_t06"/>
    <property type="gene ID" value="PgR025_g034"/>
</dbReference>
<name>A0A915B3B6_PARUN</name>
<dbReference type="AlphaFoldDB" id="A0A915B3B6"/>
<feature type="compositionally biased region" description="Basic and acidic residues" evidence="1">
    <location>
        <begin position="1"/>
        <end position="12"/>
    </location>
</feature>
<dbReference type="Proteomes" id="UP000887569">
    <property type="component" value="Unplaced"/>
</dbReference>
<keyword evidence="2" id="KW-1185">Reference proteome</keyword>
<reference evidence="3" key="1">
    <citation type="submission" date="2022-11" db="UniProtKB">
        <authorList>
            <consortium name="WormBaseParasite"/>
        </authorList>
    </citation>
    <scope>IDENTIFICATION</scope>
</reference>
<organism evidence="2 3">
    <name type="scientific">Parascaris univalens</name>
    <name type="common">Nematode worm</name>
    <dbReference type="NCBI Taxonomy" id="6257"/>
    <lineage>
        <taxon>Eukaryota</taxon>
        <taxon>Metazoa</taxon>
        <taxon>Ecdysozoa</taxon>
        <taxon>Nematoda</taxon>
        <taxon>Chromadorea</taxon>
        <taxon>Rhabditida</taxon>
        <taxon>Spirurina</taxon>
        <taxon>Ascaridomorpha</taxon>
        <taxon>Ascaridoidea</taxon>
        <taxon>Ascarididae</taxon>
        <taxon>Parascaris</taxon>
    </lineage>
</organism>
<evidence type="ECO:0000313" key="3">
    <source>
        <dbReference type="WBParaSite" id="PgR025_g034_t06"/>
    </source>
</evidence>